<dbReference type="SUPFAM" id="SSF55781">
    <property type="entry name" value="GAF domain-like"/>
    <property type="match status" value="1"/>
</dbReference>
<reference evidence="2 3" key="1">
    <citation type="submission" date="2018-08" db="EMBL/GenBank/DDBJ databases">
        <title>Comamonas testosteroni strain SWCO2.</title>
        <authorList>
            <person name="Jiang N."/>
            <person name="Zhang X.Z."/>
        </authorList>
    </citation>
    <scope>NUCLEOTIDE SEQUENCE [LARGE SCALE GENOMIC DNA]</scope>
    <source>
        <strain evidence="2 3">SWCO2</strain>
    </source>
</reference>
<evidence type="ECO:0000313" key="3">
    <source>
        <dbReference type="Proteomes" id="UP000261948"/>
    </source>
</evidence>
<name>A0A373FMC1_COMTE</name>
<feature type="domain" description="GAF" evidence="1">
    <location>
        <begin position="31"/>
        <end position="179"/>
    </location>
</feature>
<organism evidence="2 3">
    <name type="scientific">Comamonas testosteroni</name>
    <name type="common">Pseudomonas testosteroni</name>
    <dbReference type="NCBI Taxonomy" id="285"/>
    <lineage>
        <taxon>Bacteria</taxon>
        <taxon>Pseudomonadati</taxon>
        <taxon>Pseudomonadota</taxon>
        <taxon>Betaproteobacteria</taxon>
        <taxon>Burkholderiales</taxon>
        <taxon>Comamonadaceae</taxon>
        <taxon>Comamonas</taxon>
    </lineage>
</organism>
<dbReference type="AlphaFoldDB" id="A0A373FMC1"/>
<protein>
    <submittedName>
        <fullName evidence="2">GAF domain-containing protein</fullName>
    </submittedName>
</protein>
<evidence type="ECO:0000313" key="2">
    <source>
        <dbReference type="EMBL" id="RGE45278.1"/>
    </source>
</evidence>
<keyword evidence="3" id="KW-1185">Reference proteome</keyword>
<dbReference type="EMBL" id="QURR01000010">
    <property type="protein sequence ID" value="RGE45278.1"/>
    <property type="molecule type" value="Genomic_DNA"/>
</dbReference>
<dbReference type="InterPro" id="IPR029016">
    <property type="entry name" value="GAF-like_dom_sf"/>
</dbReference>
<accession>A0A373FMC1</accession>
<comment type="caution">
    <text evidence="2">The sequence shown here is derived from an EMBL/GenBank/DDBJ whole genome shotgun (WGS) entry which is preliminary data.</text>
</comment>
<dbReference type="Pfam" id="PF01590">
    <property type="entry name" value="GAF"/>
    <property type="match status" value="1"/>
</dbReference>
<proteinExistence type="predicted"/>
<evidence type="ECO:0000259" key="1">
    <source>
        <dbReference type="SMART" id="SM00065"/>
    </source>
</evidence>
<gene>
    <name evidence="2" type="ORF">DZC30_10005</name>
</gene>
<dbReference type="Gene3D" id="3.30.450.40">
    <property type="match status" value="1"/>
</dbReference>
<dbReference type="InterPro" id="IPR003018">
    <property type="entry name" value="GAF"/>
</dbReference>
<dbReference type="Proteomes" id="UP000261948">
    <property type="component" value="Unassembled WGS sequence"/>
</dbReference>
<dbReference type="OrthoDB" id="9813903at2"/>
<dbReference type="SMART" id="SM00065">
    <property type="entry name" value="GAF"/>
    <property type="match status" value="1"/>
</dbReference>
<sequence length="204" mass="22572">MAIHTWDYEPQALEVNVSELLLATADDSDDLVDENVRQVLHDLREHLGMEVIFVSEIRDGQRMFQHVDTAPGKELIATGGGSSLEESFCQCVLDGTLPRLVHDAATHPAFPQLPVTPFRVGAHLSTPIVLANGKVYGTLCCFSQAGDESLTERDLQKLECVAKITAKRIDIKQARELQEQIAGWELQPLDEKHQPATFGAGFKR</sequence>